<keyword evidence="4" id="KW-1185">Reference proteome</keyword>
<evidence type="ECO:0000256" key="2">
    <source>
        <dbReference type="SAM" id="Phobius"/>
    </source>
</evidence>
<feature type="transmembrane region" description="Helical" evidence="2">
    <location>
        <begin position="38"/>
        <end position="57"/>
    </location>
</feature>
<gene>
    <name evidence="3" type="ORF">J2X31_003322</name>
</gene>
<reference evidence="3 4" key="1">
    <citation type="submission" date="2023-07" db="EMBL/GenBank/DDBJ databases">
        <title>Sorghum-associated microbial communities from plants grown in Nebraska, USA.</title>
        <authorList>
            <person name="Schachtman D."/>
        </authorList>
    </citation>
    <scope>NUCLEOTIDE SEQUENCE [LARGE SCALE GENOMIC DNA]</scope>
    <source>
        <strain evidence="3 4">3773</strain>
    </source>
</reference>
<evidence type="ECO:0000256" key="1">
    <source>
        <dbReference type="SAM" id="MobiDB-lite"/>
    </source>
</evidence>
<keyword evidence="2" id="KW-0812">Transmembrane</keyword>
<comment type="caution">
    <text evidence="3">The sequence shown here is derived from an EMBL/GenBank/DDBJ whole genome shotgun (WGS) entry which is preliminary data.</text>
</comment>
<evidence type="ECO:0000313" key="3">
    <source>
        <dbReference type="EMBL" id="MDR6969292.1"/>
    </source>
</evidence>
<accession>A0ABU1TTT7</accession>
<sequence>MQTNVGRFMRKTDQQHGNKRNSGSSGFLSYYQNLKMKIMEWFEVAGGLFFIVMLAKFGNNGRGLMER</sequence>
<feature type="region of interest" description="Disordered" evidence="1">
    <location>
        <begin position="1"/>
        <end position="25"/>
    </location>
</feature>
<protein>
    <submittedName>
        <fullName evidence="3">Uncharacterized protein</fullName>
    </submittedName>
</protein>
<evidence type="ECO:0000313" key="4">
    <source>
        <dbReference type="Proteomes" id="UP001255185"/>
    </source>
</evidence>
<dbReference type="RefSeq" id="WP_310028185.1">
    <property type="nucleotide sequence ID" value="NZ_JAVDVI010000018.1"/>
</dbReference>
<dbReference type="Proteomes" id="UP001255185">
    <property type="component" value="Unassembled WGS sequence"/>
</dbReference>
<organism evidence="3 4">
    <name type="scientific">Flavobacterium arsenatis</name>
    <dbReference type="NCBI Taxonomy" id="1484332"/>
    <lineage>
        <taxon>Bacteria</taxon>
        <taxon>Pseudomonadati</taxon>
        <taxon>Bacteroidota</taxon>
        <taxon>Flavobacteriia</taxon>
        <taxon>Flavobacteriales</taxon>
        <taxon>Flavobacteriaceae</taxon>
        <taxon>Flavobacterium</taxon>
    </lineage>
</organism>
<proteinExistence type="predicted"/>
<keyword evidence="2" id="KW-0472">Membrane</keyword>
<keyword evidence="2" id="KW-1133">Transmembrane helix</keyword>
<name>A0ABU1TTT7_9FLAO</name>
<dbReference type="EMBL" id="JAVDVI010000018">
    <property type="protein sequence ID" value="MDR6969292.1"/>
    <property type="molecule type" value="Genomic_DNA"/>
</dbReference>